<dbReference type="EMBL" id="CP001404">
    <property type="protein sequence ID" value="ACP47504.1"/>
    <property type="molecule type" value="Genomic_DNA"/>
</dbReference>
<evidence type="ECO:0000313" key="1">
    <source>
        <dbReference type="EMBL" id="ACP47504.1"/>
    </source>
</evidence>
<dbReference type="HOGENOM" id="CLU_3178758_0_0_2"/>
<sequence>MLAHYGIYAEIALVTEAILLQKLEVRGRKTSPAGMDSPLYLNNPFF</sequence>
<name>C3NKM4_SACI1</name>
<protein>
    <submittedName>
        <fullName evidence="1">Uncharacterized protein</fullName>
    </submittedName>
</protein>
<organism evidence="1 2">
    <name type="scientific">Saccharolobus islandicus (strain Y.N.15.51 / Yellowstone #2)</name>
    <name type="common">Sulfolobus islandicus</name>
    <dbReference type="NCBI Taxonomy" id="419942"/>
    <lineage>
        <taxon>Archaea</taxon>
        <taxon>Thermoproteota</taxon>
        <taxon>Thermoprotei</taxon>
        <taxon>Sulfolobales</taxon>
        <taxon>Sulfolobaceae</taxon>
        <taxon>Saccharolobus</taxon>
    </lineage>
</organism>
<dbReference type="AlphaFoldDB" id="C3NKM4"/>
<dbReference type="KEGG" id="sin:YN1551_0327"/>
<gene>
    <name evidence="1" type="ordered locus">YN1551_0327</name>
</gene>
<proteinExistence type="predicted"/>
<evidence type="ECO:0000313" key="2">
    <source>
        <dbReference type="Proteomes" id="UP000006818"/>
    </source>
</evidence>
<dbReference type="Proteomes" id="UP000006818">
    <property type="component" value="Chromosome"/>
</dbReference>
<reference evidence="1 2" key="1">
    <citation type="journal article" date="2009" name="Proc. Natl. Acad. Sci. U.S.A.">
        <title>Biogeography of the Sulfolobus islandicus pan-genome.</title>
        <authorList>
            <person name="Reno M.L."/>
            <person name="Held N.L."/>
            <person name="Fields C.J."/>
            <person name="Burke P.V."/>
            <person name="Whitaker R.J."/>
        </authorList>
    </citation>
    <scope>NUCLEOTIDE SEQUENCE [LARGE SCALE GENOMIC DNA]</scope>
    <source>
        <strain evidence="2">Y.N.15.51 / Yellowstone #2</strain>
    </source>
</reference>
<accession>C3NKM4</accession>